<dbReference type="STRING" id="1332080.ATN00_02245"/>
<accession>A0A0S3EV47</accession>
<organism evidence="2 3">
    <name type="scientific">Sphingobium baderi</name>
    <dbReference type="NCBI Taxonomy" id="1332080"/>
    <lineage>
        <taxon>Bacteria</taxon>
        <taxon>Pseudomonadati</taxon>
        <taxon>Pseudomonadota</taxon>
        <taxon>Alphaproteobacteria</taxon>
        <taxon>Sphingomonadales</taxon>
        <taxon>Sphingomonadaceae</taxon>
        <taxon>Sphingobium</taxon>
    </lineage>
</organism>
<dbReference type="Proteomes" id="UP000056968">
    <property type="component" value="Chromosome"/>
</dbReference>
<dbReference type="SUPFAM" id="SSF54637">
    <property type="entry name" value="Thioesterase/thiol ester dehydrase-isomerase"/>
    <property type="match status" value="1"/>
</dbReference>
<proteinExistence type="predicted"/>
<dbReference type="InterPro" id="IPR002539">
    <property type="entry name" value="MaoC-like_dom"/>
</dbReference>
<evidence type="ECO:0000259" key="1">
    <source>
        <dbReference type="Pfam" id="PF01575"/>
    </source>
</evidence>
<dbReference type="PANTHER" id="PTHR43664:SF1">
    <property type="entry name" value="BETA-METHYLMALYL-COA DEHYDRATASE"/>
    <property type="match status" value="1"/>
</dbReference>
<name>A0A0S3EV47_9SPHN</name>
<protein>
    <submittedName>
        <fullName evidence="2">Acyl dehydratase</fullName>
    </submittedName>
</protein>
<dbReference type="EMBL" id="CP013264">
    <property type="protein sequence ID" value="ALR19297.1"/>
    <property type="molecule type" value="Genomic_DNA"/>
</dbReference>
<dbReference type="KEGG" id="sbd:ATN00_02245"/>
<dbReference type="Pfam" id="PF01575">
    <property type="entry name" value="MaoC_dehydratas"/>
    <property type="match status" value="1"/>
</dbReference>
<dbReference type="OrthoDB" id="9796589at2"/>
<dbReference type="InterPro" id="IPR052342">
    <property type="entry name" value="MCH/BMMD"/>
</dbReference>
<gene>
    <name evidence="2" type="ORF">ATN00_02245</name>
</gene>
<dbReference type="PANTHER" id="PTHR43664">
    <property type="entry name" value="MONOAMINE OXIDASE-RELATED"/>
    <property type="match status" value="1"/>
</dbReference>
<dbReference type="InterPro" id="IPR029069">
    <property type="entry name" value="HotDog_dom_sf"/>
</dbReference>
<reference evidence="2 3" key="1">
    <citation type="submission" date="2015-11" db="EMBL/GenBank/DDBJ databases">
        <title>A Two-component Flavoprotein Monooxygenase System MeaXY Responsible for para-Hydroxylation of 2-Methyl-6-ethylaniline and 2,6-Diethylaniline in Sphingobium baderi DE-13.</title>
        <authorList>
            <person name="Cheng M."/>
            <person name="Meng Q."/>
            <person name="Yang Y."/>
            <person name="Chu C."/>
            <person name="Yan X."/>
            <person name="He J."/>
            <person name="Li S."/>
        </authorList>
    </citation>
    <scope>NUCLEOTIDE SEQUENCE [LARGE SCALE GENOMIC DNA]</scope>
    <source>
        <strain evidence="2 3">DE-13</strain>
    </source>
</reference>
<evidence type="ECO:0000313" key="2">
    <source>
        <dbReference type="EMBL" id="ALR19297.1"/>
    </source>
</evidence>
<dbReference type="AlphaFoldDB" id="A0A0S3EV47"/>
<keyword evidence="3" id="KW-1185">Reference proteome</keyword>
<sequence length="157" mass="17237">MSAFDSIPQLGRGAYWQELVVGQKGKTWRRTVTEADLVNFISATGMVEVLFTDATYQGAVKGRLVPGALTYSFIEGLIFQSAIQGVGLALLDVHMKVVAPVLVNDTIWAVLETTDIRPTSKGNRAIVKWDVTIYNQDEKVVMTYEVTRMVAGDPARA</sequence>
<dbReference type="CDD" id="cd03441">
    <property type="entry name" value="R_hydratase_like"/>
    <property type="match status" value="1"/>
</dbReference>
<dbReference type="Gene3D" id="3.10.129.10">
    <property type="entry name" value="Hotdog Thioesterase"/>
    <property type="match status" value="1"/>
</dbReference>
<evidence type="ECO:0000313" key="3">
    <source>
        <dbReference type="Proteomes" id="UP000056968"/>
    </source>
</evidence>
<feature type="domain" description="MaoC-like" evidence="1">
    <location>
        <begin position="22"/>
        <end position="121"/>
    </location>
</feature>
<dbReference type="RefSeq" id="WP_062061550.1">
    <property type="nucleotide sequence ID" value="NZ_CP013264.1"/>
</dbReference>